<proteinExistence type="predicted"/>
<dbReference type="AlphaFoldDB" id="A0A1J6JP88"/>
<keyword evidence="2" id="KW-1185">Reference proteome</keyword>
<gene>
    <name evidence="1" type="ORF">A4A49_03251</name>
</gene>
<accession>A0A1J6JP88</accession>
<dbReference type="EMBL" id="MJEQ01037183">
    <property type="protein sequence ID" value="OIT08713.1"/>
    <property type="molecule type" value="Genomic_DNA"/>
</dbReference>
<name>A0A1J6JP88_NICAT</name>
<reference evidence="1" key="1">
    <citation type="submission" date="2016-11" db="EMBL/GenBank/DDBJ databases">
        <title>The genome of Nicotiana attenuata.</title>
        <authorList>
            <person name="Xu S."/>
            <person name="Brockmoeller T."/>
            <person name="Gaquerel E."/>
            <person name="Navarro A."/>
            <person name="Kuhl H."/>
            <person name="Gase K."/>
            <person name="Ling Z."/>
            <person name="Zhou W."/>
            <person name="Kreitzer C."/>
            <person name="Stanke M."/>
            <person name="Tang H."/>
            <person name="Lyons E."/>
            <person name="Pandey P."/>
            <person name="Pandey S.P."/>
            <person name="Timmermann B."/>
            <person name="Baldwin I.T."/>
        </authorList>
    </citation>
    <scope>NUCLEOTIDE SEQUENCE [LARGE SCALE GENOMIC DNA]</scope>
    <source>
        <strain evidence="1">UT</strain>
    </source>
</reference>
<organism evidence="1 2">
    <name type="scientific">Nicotiana attenuata</name>
    <name type="common">Coyote tobacco</name>
    <dbReference type="NCBI Taxonomy" id="49451"/>
    <lineage>
        <taxon>Eukaryota</taxon>
        <taxon>Viridiplantae</taxon>
        <taxon>Streptophyta</taxon>
        <taxon>Embryophyta</taxon>
        <taxon>Tracheophyta</taxon>
        <taxon>Spermatophyta</taxon>
        <taxon>Magnoliopsida</taxon>
        <taxon>eudicotyledons</taxon>
        <taxon>Gunneridae</taxon>
        <taxon>Pentapetalae</taxon>
        <taxon>asterids</taxon>
        <taxon>lamiids</taxon>
        <taxon>Solanales</taxon>
        <taxon>Solanaceae</taxon>
        <taxon>Nicotianoideae</taxon>
        <taxon>Nicotianeae</taxon>
        <taxon>Nicotiana</taxon>
    </lineage>
</organism>
<evidence type="ECO:0000313" key="2">
    <source>
        <dbReference type="Proteomes" id="UP000187609"/>
    </source>
</evidence>
<evidence type="ECO:0000313" key="1">
    <source>
        <dbReference type="EMBL" id="OIT08713.1"/>
    </source>
</evidence>
<dbReference type="Gramene" id="OIT08713">
    <property type="protein sequence ID" value="OIT08713"/>
    <property type="gene ID" value="A4A49_03251"/>
</dbReference>
<comment type="caution">
    <text evidence="1">The sequence shown here is derived from an EMBL/GenBank/DDBJ whole genome shotgun (WGS) entry which is preliminary data.</text>
</comment>
<dbReference type="Proteomes" id="UP000187609">
    <property type="component" value="Unassembled WGS sequence"/>
</dbReference>
<sequence length="110" mass="12767">MSSVRTSKKVDQMPLANFLTQFLRHEEVEEEPEFDHTIDQPIRQMDITSLRLKDETTMPSLTGPECIAHDDSFMDHLYGMMDLQMRIGGQPATFEERTLLDQRYPLNAHA</sequence>
<protein>
    <submittedName>
        <fullName evidence="1">Uncharacterized protein</fullName>
    </submittedName>
</protein>